<dbReference type="Pfam" id="PF00005">
    <property type="entry name" value="ABC_tran"/>
    <property type="match status" value="1"/>
</dbReference>
<dbReference type="Gene3D" id="3.40.50.300">
    <property type="entry name" value="P-loop containing nucleotide triphosphate hydrolases"/>
    <property type="match status" value="1"/>
</dbReference>
<dbReference type="PANTHER" id="PTHR43335:SF8">
    <property type="entry name" value="ABC TRANSPORTER, ATP-BINDING PROTEIN"/>
    <property type="match status" value="1"/>
</dbReference>
<evidence type="ECO:0000313" key="7">
    <source>
        <dbReference type="EMBL" id="NIH56492.1"/>
    </source>
</evidence>
<dbReference type="PROSITE" id="PS50893">
    <property type="entry name" value="ABC_TRANSPORTER_2"/>
    <property type="match status" value="1"/>
</dbReference>
<gene>
    <name evidence="7" type="ORF">FB473_001137</name>
</gene>
<dbReference type="PROSITE" id="PS00211">
    <property type="entry name" value="ABC_TRANSPORTER_1"/>
    <property type="match status" value="1"/>
</dbReference>
<evidence type="ECO:0000256" key="5">
    <source>
        <dbReference type="SAM" id="MobiDB-lite"/>
    </source>
</evidence>
<feature type="region of interest" description="Disordered" evidence="5">
    <location>
        <begin position="206"/>
        <end position="225"/>
    </location>
</feature>
<name>A0ABX0SDM9_9ACTN</name>
<keyword evidence="2" id="KW-0813">Transport</keyword>
<evidence type="ECO:0000313" key="8">
    <source>
        <dbReference type="Proteomes" id="UP000749311"/>
    </source>
</evidence>
<dbReference type="InterPro" id="IPR003593">
    <property type="entry name" value="AAA+_ATPase"/>
</dbReference>
<accession>A0ABX0SDM9</accession>
<evidence type="ECO:0000256" key="2">
    <source>
        <dbReference type="ARBA" id="ARBA00022448"/>
    </source>
</evidence>
<dbReference type="EMBL" id="JAAMOZ010000001">
    <property type="protein sequence ID" value="NIH56492.1"/>
    <property type="molecule type" value="Genomic_DNA"/>
</dbReference>
<dbReference type="SMART" id="SM00382">
    <property type="entry name" value="AAA"/>
    <property type="match status" value="1"/>
</dbReference>
<proteinExistence type="inferred from homology"/>
<sequence>MRINLSHVTKVIKGAVVLDDMSMTLAGGRIYGLRGPNGSGKTMLMRAICGLIRPTSGEIAIDDRLLGKGLAFPDSTGALIENPAFLPQYTALQNLRLLAMIRGVATEASLRQTLTDVGLRADDQRVFRKFSLGMKQRLGIAAALMERPRLIVVDEPTNGLDRDGVAQLRGLLTRHRDEGALVVLASHDRAELEFLSDEVFEISEGRLAAHHGRTEEPTESTGGRQ</sequence>
<dbReference type="GO" id="GO:0005524">
    <property type="term" value="F:ATP binding"/>
    <property type="evidence" value="ECO:0007669"/>
    <property type="project" value="UniProtKB-KW"/>
</dbReference>
<protein>
    <submittedName>
        <fullName evidence="7">ABC-2 type transport system ATP-binding protein</fullName>
    </submittedName>
</protein>
<evidence type="ECO:0000259" key="6">
    <source>
        <dbReference type="PROSITE" id="PS50893"/>
    </source>
</evidence>
<organism evidence="7 8">
    <name type="scientific">Brooklawnia cerclae</name>
    <dbReference type="NCBI Taxonomy" id="349934"/>
    <lineage>
        <taxon>Bacteria</taxon>
        <taxon>Bacillati</taxon>
        <taxon>Actinomycetota</taxon>
        <taxon>Actinomycetes</taxon>
        <taxon>Propionibacteriales</taxon>
        <taxon>Propionibacteriaceae</taxon>
        <taxon>Brooklawnia</taxon>
    </lineage>
</organism>
<feature type="domain" description="ABC transporter" evidence="6">
    <location>
        <begin position="3"/>
        <end position="225"/>
    </location>
</feature>
<evidence type="ECO:0000256" key="3">
    <source>
        <dbReference type="ARBA" id="ARBA00022741"/>
    </source>
</evidence>
<dbReference type="Proteomes" id="UP000749311">
    <property type="component" value="Unassembled WGS sequence"/>
</dbReference>
<dbReference type="SUPFAM" id="SSF52540">
    <property type="entry name" value="P-loop containing nucleoside triphosphate hydrolases"/>
    <property type="match status" value="1"/>
</dbReference>
<comment type="caution">
    <text evidence="7">The sequence shown here is derived from an EMBL/GenBank/DDBJ whole genome shotgun (WGS) entry which is preliminary data.</text>
</comment>
<dbReference type="RefSeq" id="WP_167165505.1">
    <property type="nucleotide sequence ID" value="NZ_BAAAOO010000015.1"/>
</dbReference>
<reference evidence="7 8" key="1">
    <citation type="submission" date="2020-02" db="EMBL/GenBank/DDBJ databases">
        <title>Sequencing the genomes of 1000 actinobacteria strains.</title>
        <authorList>
            <person name="Klenk H.-P."/>
        </authorList>
    </citation>
    <scope>NUCLEOTIDE SEQUENCE [LARGE SCALE GENOMIC DNA]</scope>
    <source>
        <strain evidence="7 8">DSM 19609</strain>
    </source>
</reference>
<evidence type="ECO:0000256" key="4">
    <source>
        <dbReference type="ARBA" id="ARBA00022840"/>
    </source>
</evidence>
<dbReference type="InterPro" id="IPR017871">
    <property type="entry name" value="ABC_transporter-like_CS"/>
</dbReference>
<keyword evidence="8" id="KW-1185">Reference proteome</keyword>
<dbReference type="InterPro" id="IPR003439">
    <property type="entry name" value="ABC_transporter-like_ATP-bd"/>
</dbReference>
<dbReference type="InterPro" id="IPR027417">
    <property type="entry name" value="P-loop_NTPase"/>
</dbReference>
<dbReference type="PANTHER" id="PTHR43335">
    <property type="entry name" value="ABC TRANSPORTER, ATP-BINDING PROTEIN"/>
    <property type="match status" value="1"/>
</dbReference>
<keyword evidence="4 7" id="KW-0067">ATP-binding</keyword>
<keyword evidence="3" id="KW-0547">Nucleotide-binding</keyword>
<comment type="similarity">
    <text evidence="1">Belongs to the ABC transporter superfamily.</text>
</comment>
<evidence type="ECO:0000256" key="1">
    <source>
        <dbReference type="ARBA" id="ARBA00005417"/>
    </source>
</evidence>